<evidence type="ECO:0000313" key="16">
    <source>
        <dbReference type="Proteomes" id="UP001148125"/>
    </source>
</evidence>
<keyword evidence="16" id="KW-1185">Reference proteome</keyword>
<evidence type="ECO:0000256" key="5">
    <source>
        <dbReference type="ARBA" id="ARBA00022801"/>
    </source>
</evidence>
<feature type="short sequence motif" description="RadA KNRFG motif" evidence="11">
    <location>
        <begin position="255"/>
        <end position="259"/>
    </location>
</feature>
<evidence type="ECO:0000256" key="1">
    <source>
        <dbReference type="ARBA" id="ARBA00022723"/>
    </source>
</evidence>
<evidence type="ECO:0000313" key="15">
    <source>
        <dbReference type="EMBL" id="MDE5415731.1"/>
    </source>
</evidence>
<comment type="caution">
    <text evidence="15">The sequence shown here is derived from an EMBL/GenBank/DDBJ whole genome shotgun (WGS) entry which is preliminary data.</text>
</comment>
<dbReference type="InterPro" id="IPR041166">
    <property type="entry name" value="Rubredoxin_2"/>
</dbReference>
<feature type="binding site" evidence="11">
    <location>
        <begin position="98"/>
        <end position="105"/>
    </location>
    <ligand>
        <name>ATP</name>
        <dbReference type="ChEBI" id="CHEBI:30616"/>
    </ligand>
</feature>
<evidence type="ECO:0000256" key="6">
    <source>
        <dbReference type="ARBA" id="ARBA00022833"/>
    </source>
</evidence>
<dbReference type="Pfam" id="PF18073">
    <property type="entry name" value="Zn_ribbon_LapB"/>
    <property type="match status" value="1"/>
</dbReference>
<keyword evidence="2 11" id="KW-0547">Nucleotide-binding</keyword>
<dbReference type="Pfam" id="PF13541">
    <property type="entry name" value="ChlI"/>
    <property type="match status" value="1"/>
</dbReference>
<keyword evidence="4 13" id="KW-0863">Zinc-finger</keyword>
<keyword evidence="9 11" id="KW-0238">DNA-binding</keyword>
<keyword evidence="7 11" id="KW-0067">ATP-binding</keyword>
<dbReference type="Gene3D" id="3.40.50.300">
    <property type="entry name" value="P-loop containing nucleotide triphosphate hydrolases"/>
    <property type="match status" value="1"/>
</dbReference>
<dbReference type="SUPFAM" id="SSF52540">
    <property type="entry name" value="P-loop containing nucleoside triphosphate hydrolases"/>
    <property type="match status" value="1"/>
</dbReference>
<dbReference type="SUPFAM" id="SSF54211">
    <property type="entry name" value="Ribosomal protein S5 domain 2-like"/>
    <property type="match status" value="1"/>
</dbReference>
<evidence type="ECO:0000256" key="13">
    <source>
        <dbReference type="RuleBase" id="RU003555"/>
    </source>
</evidence>
<comment type="similarity">
    <text evidence="11 13">Belongs to the RecA family. RadA subfamily.</text>
</comment>
<dbReference type="Pfam" id="PF13481">
    <property type="entry name" value="AAA_25"/>
    <property type="match status" value="1"/>
</dbReference>
<dbReference type="HAMAP" id="MF_01498">
    <property type="entry name" value="RadA_bact"/>
    <property type="match status" value="1"/>
</dbReference>
<dbReference type="InterPro" id="IPR020568">
    <property type="entry name" value="Ribosomal_Su5_D2-typ_SF"/>
</dbReference>
<evidence type="ECO:0000256" key="11">
    <source>
        <dbReference type="HAMAP-Rule" id="MF_01498"/>
    </source>
</evidence>
<evidence type="ECO:0000256" key="4">
    <source>
        <dbReference type="ARBA" id="ARBA00022771"/>
    </source>
</evidence>
<dbReference type="Proteomes" id="UP001148125">
    <property type="component" value="Unassembled WGS sequence"/>
</dbReference>
<dbReference type="InterPro" id="IPR020588">
    <property type="entry name" value="RecA_ATP-bd"/>
</dbReference>
<dbReference type="InterPro" id="IPR027417">
    <property type="entry name" value="P-loop_NTPase"/>
</dbReference>
<dbReference type="PANTHER" id="PTHR32472:SF10">
    <property type="entry name" value="DNA REPAIR PROTEIN RADA-LIKE PROTEIN"/>
    <property type="match status" value="1"/>
</dbReference>
<evidence type="ECO:0000256" key="8">
    <source>
        <dbReference type="ARBA" id="ARBA00023016"/>
    </source>
</evidence>
<evidence type="ECO:0000256" key="9">
    <source>
        <dbReference type="ARBA" id="ARBA00023125"/>
    </source>
</evidence>
<organism evidence="15 16">
    <name type="scientific">Alkalihalobacterium chitinilyticum</name>
    <dbReference type="NCBI Taxonomy" id="2980103"/>
    <lineage>
        <taxon>Bacteria</taxon>
        <taxon>Bacillati</taxon>
        <taxon>Bacillota</taxon>
        <taxon>Bacilli</taxon>
        <taxon>Bacillales</taxon>
        <taxon>Bacillaceae</taxon>
        <taxon>Alkalihalobacterium</taxon>
    </lineage>
</organism>
<dbReference type="InterPro" id="IPR004504">
    <property type="entry name" value="DNA_repair_RadA"/>
</dbReference>
<keyword evidence="10 11" id="KW-0234">DNA repair</keyword>
<keyword evidence="5" id="KW-0378">Hydrolase</keyword>
<comment type="domain">
    <text evidence="11">The middle region has homology to RecA with ATPase motifs including the RadA KNRFG motif, while the C-terminus is homologous to Lon protease.</text>
</comment>
<dbReference type="RefSeq" id="WP_275120333.1">
    <property type="nucleotide sequence ID" value="NZ_JAOTPO010000020.1"/>
</dbReference>
<proteinExistence type="inferred from homology"/>
<name>A0ABT5VJW3_9BACI</name>
<keyword evidence="3 11" id="KW-0227">DNA damage</keyword>
<protein>
    <recommendedName>
        <fullName evidence="11 12">DNA repair protein RadA</fullName>
    </recommendedName>
</protein>
<comment type="function">
    <text evidence="13">DNA-dependent ATPase involved in processing of recombination intermediates, plays a role in repairing DNA breaks. Stimulates the branch migration of RecA-mediated strand transfer reactions, allowing the 3' invading strand to extend heteroduplex DNA faster. Binds ssDNA in the presence of ADP but not other nucleotides, has ATPase activity that is stimulated by ssDNA and various branched DNA structures, but inhibited by SSB. Does not have RecA's homology-searching function.</text>
</comment>
<keyword evidence="1 11" id="KW-0479">Metal-binding</keyword>
<comment type="function">
    <text evidence="11">Plays a role in repairing double-strand DNA breaks, probably involving stabilizing or processing branched DNA or blocked replication forks.</text>
</comment>
<sequence length="458" mass="49978">MAKKKTKFVCQECGYESTKWMGKCPGCQSWNSMVEEFVESATKGRSFVTGERTETSNRPQSITKVENELEERISTEMKELNRVLGGGIVPGSLVLVGGDPGIGKSTILLQLSYQLAKNSYKVLYISGEESMKQTKLRADRLGVLADQLYVLSETDVDYIEKAINDIQPTLVVIDSIQTVFQQDVTSAPGSVSQVRECTAAFMRIAKTKGIAIFIVGHVTKQGSIAGPKLLEHMVDSVLYFEGERHHTYRILRAVKNRFGSTNEIGIFEMKEGGLEEVVNPSEIFLEERTEGAAGSTVVASMEGTRPVLVEIQALVSPTSFGNPRRMATGIDHNRVSLLMAVLEKRVGLLLQSQDAYLNVAGGVRLDEPAIDLAIALSIASSFRNQSTQPTDVMIGEVGLTGEVRRVARIEQRINEAAKLGFKRAIIPQKNIGGWTIPKGIQVIGVETLEDALDVALGG</sequence>
<dbReference type="PRINTS" id="PR01874">
    <property type="entry name" value="DNAREPAIRADA"/>
</dbReference>
<dbReference type="EMBL" id="JAOTPO010000020">
    <property type="protein sequence ID" value="MDE5415731.1"/>
    <property type="molecule type" value="Genomic_DNA"/>
</dbReference>
<evidence type="ECO:0000259" key="14">
    <source>
        <dbReference type="PROSITE" id="PS50162"/>
    </source>
</evidence>
<reference evidence="15" key="1">
    <citation type="submission" date="2024-05" db="EMBL/GenBank/DDBJ databases">
        <title>Alkalihalobacillus sp. strain MEB203 novel alkaliphilic bacterium from Lonar Lake, India.</title>
        <authorList>
            <person name="Joshi A."/>
            <person name="Thite S."/>
            <person name="Mengade P."/>
        </authorList>
    </citation>
    <scope>NUCLEOTIDE SEQUENCE</scope>
    <source>
        <strain evidence="15">MEB 203</strain>
    </source>
</reference>
<feature type="domain" description="RecA family profile 1" evidence="14">
    <location>
        <begin position="69"/>
        <end position="218"/>
    </location>
</feature>
<dbReference type="SMART" id="SM00382">
    <property type="entry name" value="AAA"/>
    <property type="match status" value="1"/>
</dbReference>
<dbReference type="InterPro" id="IPR014721">
    <property type="entry name" value="Ribsml_uS5_D2-typ_fold_subgr"/>
</dbReference>
<dbReference type="NCBIfam" id="TIGR00416">
    <property type="entry name" value="sms"/>
    <property type="match status" value="1"/>
</dbReference>
<evidence type="ECO:0000256" key="12">
    <source>
        <dbReference type="NCBIfam" id="TIGR00416"/>
    </source>
</evidence>
<keyword evidence="8 11" id="KW-0346">Stress response</keyword>
<accession>A0ABT5VJW3</accession>
<dbReference type="PANTHER" id="PTHR32472">
    <property type="entry name" value="DNA REPAIR PROTEIN RADA"/>
    <property type="match status" value="1"/>
</dbReference>
<dbReference type="InterPro" id="IPR003593">
    <property type="entry name" value="AAA+_ATPase"/>
</dbReference>
<feature type="region of interest" description="Lon-protease-like" evidence="11">
    <location>
        <begin position="354"/>
        <end position="458"/>
    </location>
</feature>
<dbReference type="Gene3D" id="3.30.230.10">
    <property type="match status" value="1"/>
</dbReference>
<evidence type="ECO:0000256" key="7">
    <source>
        <dbReference type="ARBA" id="ARBA00022840"/>
    </source>
</evidence>
<dbReference type="PROSITE" id="PS50162">
    <property type="entry name" value="RECA_2"/>
    <property type="match status" value="1"/>
</dbReference>
<gene>
    <name evidence="11 15" type="primary">radA</name>
    <name evidence="15" type="ORF">N7Z68_20495</name>
</gene>
<keyword evidence="6 13" id="KW-0862">Zinc</keyword>
<evidence type="ECO:0000256" key="3">
    <source>
        <dbReference type="ARBA" id="ARBA00022763"/>
    </source>
</evidence>
<dbReference type="CDD" id="cd01121">
    <property type="entry name" value="RadA_SMS_N"/>
    <property type="match status" value="1"/>
</dbReference>
<evidence type="ECO:0000256" key="10">
    <source>
        <dbReference type="ARBA" id="ARBA00023204"/>
    </source>
</evidence>
<evidence type="ECO:0000256" key="2">
    <source>
        <dbReference type="ARBA" id="ARBA00022741"/>
    </source>
</evidence>